<comment type="caution">
    <text evidence="2">The sequence shown here is derived from an EMBL/GenBank/DDBJ whole genome shotgun (WGS) entry which is preliminary data.</text>
</comment>
<dbReference type="InterPro" id="IPR036844">
    <property type="entry name" value="Hint_dom_sf"/>
</dbReference>
<organism evidence="2 3">
    <name type="scientific">Harenicola maris</name>
    <dbReference type="NCBI Taxonomy" id="2841044"/>
    <lineage>
        <taxon>Bacteria</taxon>
        <taxon>Pseudomonadati</taxon>
        <taxon>Pseudomonadota</taxon>
        <taxon>Alphaproteobacteria</taxon>
        <taxon>Rhodobacterales</taxon>
        <taxon>Paracoccaceae</taxon>
        <taxon>Harenicola</taxon>
    </lineage>
</organism>
<dbReference type="SUPFAM" id="SSF51294">
    <property type="entry name" value="Hedgehog/intein (Hint) domain"/>
    <property type="match status" value="1"/>
</dbReference>
<dbReference type="Gene3D" id="2.170.16.10">
    <property type="entry name" value="Hedgehog/Intein (Hint) domain"/>
    <property type="match status" value="1"/>
</dbReference>
<evidence type="ECO:0000259" key="1">
    <source>
        <dbReference type="Pfam" id="PF13403"/>
    </source>
</evidence>
<accession>A0AAP2CMM6</accession>
<proteinExistence type="predicted"/>
<dbReference type="Pfam" id="PF13403">
    <property type="entry name" value="Hint_2"/>
    <property type="match status" value="1"/>
</dbReference>
<evidence type="ECO:0000313" key="3">
    <source>
        <dbReference type="Proteomes" id="UP001315686"/>
    </source>
</evidence>
<dbReference type="RefSeq" id="WP_327792576.1">
    <property type="nucleotide sequence ID" value="NZ_JADQAZ010000001.1"/>
</dbReference>
<protein>
    <submittedName>
        <fullName evidence="2">Hint domain-containing protein</fullName>
    </submittedName>
</protein>
<keyword evidence="3" id="KW-1185">Reference proteome</keyword>
<dbReference type="AlphaFoldDB" id="A0AAP2CMM6"/>
<name>A0AAP2CMM6_9RHOB</name>
<evidence type="ECO:0000313" key="2">
    <source>
        <dbReference type="EMBL" id="MBT0956370.1"/>
    </source>
</evidence>
<reference evidence="2 3" key="1">
    <citation type="journal article" date="2021" name="Arch. Microbiol.">
        <title>Harenicola maris gen. nov., sp. nov. isolated from the Sea of Japan shallow sediments.</title>
        <authorList>
            <person name="Romanenko L.A."/>
            <person name="Kurilenko V.V."/>
            <person name="Chernysheva N.Y."/>
            <person name="Tekutyeva L.A."/>
            <person name="Velansky P.V."/>
            <person name="Svetashev V.I."/>
            <person name="Isaeva M.P."/>
        </authorList>
    </citation>
    <scope>NUCLEOTIDE SEQUENCE [LARGE SCALE GENOMIC DNA]</scope>
    <source>
        <strain evidence="2 3">KMM 3653</strain>
    </source>
</reference>
<sequence length="163" mass="17471">MAQIARNIIADQAIAPSQIFSQVGIAAGSVVLTAKGETLVEDIRPGDRVISRDRGMVHVTEVREIELSRPAIRVKAGALGEGIPGTDMVLGCDQPVLVRDWRAKAMFRKDRCVVPASALSDGEFVVTEENGTNKVYQIFCAEPHILYVNGVELGCGATLPEAV</sequence>
<dbReference type="Proteomes" id="UP001315686">
    <property type="component" value="Unassembled WGS sequence"/>
</dbReference>
<dbReference type="EMBL" id="JADQAZ010000001">
    <property type="protein sequence ID" value="MBT0956370.1"/>
    <property type="molecule type" value="Genomic_DNA"/>
</dbReference>
<feature type="domain" description="Hedgehog/Intein (Hint)" evidence="1">
    <location>
        <begin position="26"/>
        <end position="152"/>
    </location>
</feature>
<gene>
    <name evidence="2" type="ORF">IV417_03140</name>
</gene>
<dbReference type="InterPro" id="IPR028992">
    <property type="entry name" value="Hedgehog/Intein_dom"/>
</dbReference>